<feature type="chain" id="PRO_5005516545" evidence="1">
    <location>
        <begin position="22"/>
        <end position="140"/>
    </location>
</feature>
<dbReference type="GO" id="GO:0005576">
    <property type="term" value="C:extracellular region"/>
    <property type="evidence" value="ECO:0007669"/>
    <property type="project" value="InterPro"/>
</dbReference>
<dbReference type="PANTHER" id="PTHR10041">
    <property type="entry name" value="COLIPASE"/>
    <property type="match status" value="1"/>
</dbReference>
<dbReference type="GO" id="GO:0008047">
    <property type="term" value="F:enzyme activator activity"/>
    <property type="evidence" value="ECO:0007669"/>
    <property type="project" value="InterPro"/>
</dbReference>
<evidence type="ECO:0000256" key="1">
    <source>
        <dbReference type="SAM" id="SignalP"/>
    </source>
</evidence>
<dbReference type="PANTHER" id="PTHR10041:SF5">
    <property type="entry name" value="LEUCINE-RICH COLIPASE-LIKE PROTEIN 1"/>
    <property type="match status" value="1"/>
</dbReference>
<dbReference type="Gene3D" id="2.10.80.10">
    <property type="entry name" value="Lipase, subunit A"/>
    <property type="match status" value="1"/>
</dbReference>
<keyword evidence="1" id="KW-0732">Signal</keyword>
<dbReference type="EMBL" id="GADI01005742">
    <property type="protein sequence ID" value="JAA68066.1"/>
    <property type="molecule type" value="mRNA"/>
</dbReference>
<dbReference type="GO" id="GO:0007586">
    <property type="term" value="P:digestion"/>
    <property type="evidence" value="ECO:0007669"/>
    <property type="project" value="InterPro"/>
</dbReference>
<protein>
    <submittedName>
        <fullName evidence="2">Putative ixodegrin protein</fullName>
    </submittedName>
</protein>
<evidence type="ECO:0000313" key="2">
    <source>
        <dbReference type="EMBL" id="JAA68066.1"/>
    </source>
</evidence>
<dbReference type="AlphaFoldDB" id="A0A0K8RAE9"/>
<dbReference type="InterPro" id="IPR001981">
    <property type="entry name" value="Colipase"/>
</dbReference>
<accession>A0A0K8RAE9</accession>
<proteinExistence type="evidence at transcript level"/>
<dbReference type="GO" id="GO:0016042">
    <property type="term" value="P:lipid catabolic process"/>
    <property type="evidence" value="ECO:0007669"/>
    <property type="project" value="InterPro"/>
</dbReference>
<sequence length="140" mass="15160">MKTLCAAFVFAVVVAEMLVDCDSPVAQVPVFPPGVSTKPPGKVGEPCTTGADCRNGTCCRQGNRGGRTCRRLRKTGESCSGSPIKGEIYERQCPCTLGLQCLGDEVQRCYAVPQSNVYPTYTEGREHTLVKRTKQKENKG</sequence>
<reference evidence="2" key="1">
    <citation type="submission" date="2012-12" db="EMBL/GenBank/DDBJ databases">
        <title>Identification and characterization of a phenylalanine ammonia-lyase gene family in Isatis indigotica Fort.</title>
        <authorList>
            <person name="Liu Q."/>
            <person name="Chen J."/>
            <person name="Zhou X."/>
            <person name="Di P."/>
            <person name="Xiao Y."/>
            <person name="Xuan H."/>
            <person name="Zhang L."/>
            <person name="Chen W."/>
        </authorList>
    </citation>
    <scope>NUCLEOTIDE SEQUENCE</scope>
    <source>
        <tissue evidence="2">Salivary gland</tissue>
    </source>
</reference>
<organism evidence="2">
    <name type="scientific">Ixodes ricinus</name>
    <name type="common">Common tick</name>
    <name type="synonym">Acarus ricinus</name>
    <dbReference type="NCBI Taxonomy" id="34613"/>
    <lineage>
        <taxon>Eukaryota</taxon>
        <taxon>Metazoa</taxon>
        <taxon>Ecdysozoa</taxon>
        <taxon>Arthropoda</taxon>
        <taxon>Chelicerata</taxon>
        <taxon>Arachnida</taxon>
        <taxon>Acari</taxon>
        <taxon>Parasitiformes</taxon>
        <taxon>Ixodida</taxon>
        <taxon>Ixodoidea</taxon>
        <taxon>Ixodidae</taxon>
        <taxon>Ixodinae</taxon>
        <taxon>Ixodes</taxon>
    </lineage>
</organism>
<name>A0A0K8RAE9_IXORI</name>
<feature type="signal peptide" evidence="1">
    <location>
        <begin position="1"/>
        <end position="21"/>
    </location>
</feature>